<proteinExistence type="predicted"/>
<evidence type="ECO:0000313" key="2">
    <source>
        <dbReference type="Proteomes" id="UP001055514"/>
    </source>
</evidence>
<reference evidence="1" key="1">
    <citation type="submission" date="2022-04" db="EMBL/GenBank/DDBJ databases">
        <title>Emergence of ST220 Acinetobacter pittii strain in bloodstream infection, which co-producing chromosomal NDM-1 and OXA-820 carbapenemases.</title>
        <authorList>
            <person name="Tian C."/>
            <person name="Xing M."/>
            <person name="Fu L."/>
            <person name="Xia D."/>
        </authorList>
    </citation>
    <scope>NUCLEOTIDE SEQUENCE</scope>
    <source>
        <strain evidence="1">TCM</strain>
    </source>
</reference>
<name>A0AAE9M6Z4_ACIPI</name>
<dbReference type="AlphaFoldDB" id="A0AAE9M6Z4"/>
<gene>
    <name evidence="1" type="ORF">MWH18_16650</name>
</gene>
<protein>
    <submittedName>
        <fullName evidence="1">Uncharacterized protein</fullName>
    </submittedName>
</protein>
<organism evidence="1 2">
    <name type="scientific">Acinetobacter pittii</name>
    <name type="common">Acinetobacter genomosp. 3</name>
    <dbReference type="NCBI Taxonomy" id="48296"/>
    <lineage>
        <taxon>Bacteria</taxon>
        <taxon>Pseudomonadati</taxon>
        <taxon>Pseudomonadota</taxon>
        <taxon>Gammaproteobacteria</taxon>
        <taxon>Moraxellales</taxon>
        <taxon>Moraxellaceae</taxon>
        <taxon>Acinetobacter</taxon>
        <taxon>Acinetobacter calcoaceticus/baumannii complex</taxon>
    </lineage>
</organism>
<dbReference type="RefSeq" id="WP_228287309.1">
    <property type="nucleotide sequence ID" value="NZ_CP029610.1"/>
</dbReference>
<accession>A0AAE9M6Z4</accession>
<sequence length="229" mass="26180">MDIETTGVKKYAFQDLVCISLLLNLHFTENVQFFVEPENSEDAKLITDDLNGINEIEIQVKGSQESVTPTNLAQHLAHFPKGKAENCLYDRLINNPHLLVVFVMTGRCNDATSPFLSMFDNFYTPHKTTNIKKENVKAIINEFNNIEADTAESELTTNRKIYINNLYNKYKILKVKKAFERLIIIEKVTDSSLLKNCCDSLRINYTIPDDNHQSVIERLKTVGLCCTKI</sequence>
<evidence type="ECO:0000313" key="1">
    <source>
        <dbReference type="EMBL" id="USU93952.1"/>
    </source>
</evidence>
<dbReference type="EMBL" id="CP095407">
    <property type="protein sequence ID" value="USU93952.1"/>
    <property type="molecule type" value="Genomic_DNA"/>
</dbReference>
<dbReference type="Proteomes" id="UP001055514">
    <property type="component" value="Chromosome"/>
</dbReference>